<organism evidence="2 3">
    <name type="scientific">Muriicola soli</name>
    <dbReference type="NCBI Taxonomy" id="2507538"/>
    <lineage>
        <taxon>Bacteria</taxon>
        <taxon>Pseudomonadati</taxon>
        <taxon>Bacteroidota</taxon>
        <taxon>Flavobacteriia</taxon>
        <taxon>Flavobacteriales</taxon>
        <taxon>Flavobacteriaceae</taxon>
        <taxon>Muriicola</taxon>
    </lineage>
</organism>
<evidence type="ECO:0000313" key="2">
    <source>
        <dbReference type="EMBL" id="QBA63812.1"/>
    </source>
</evidence>
<keyword evidence="1" id="KW-0812">Transmembrane</keyword>
<reference evidence="2 3" key="1">
    <citation type="submission" date="2019-01" db="EMBL/GenBank/DDBJ databases">
        <title>Muriicola soli sp. nov., isolated from soil.</title>
        <authorList>
            <person name="Kang H.J."/>
            <person name="Kim S.B."/>
        </authorList>
    </citation>
    <scope>NUCLEOTIDE SEQUENCE [LARGE SCALE GENOMIC DNA]</scope>
    <source>
        <strain evidence="2 3">MMS17-SY002</strain>
    </source>
</reference>
<dbReference type="RefSeq" id="WP_129603155.1">
    <property type="nucleotide sequence ID" value="NZ_CP035544.1"/>
</dbReference>
<keyword evidence="3" id="KW-1185">Reference proteome</keyword>
<feature type="transmembrane region" description="Helical" evidence="1">
    <location>
        <begin position="15"/>
        <end position="34"/>
    </location>
</feature>
<feature type="transmembrane region" description="Helical" evidence="1">
    <location>
        <begin position="46"/>
        <end position="66"/>
    </location>
</feature>
<accession>A0A411E806</accession>
<name>A0A411E806_9FLAO</name>
<dbReference type="KEGG" id="mur:EQY75_04220"/>
<dbReference type="InterPro" id="IPR011990">
    <property type="entry name" value="TPR-like_helical_dom_sf"/>
</dbReference>
<protein>
    <submittedName>
        <fullName evidence="2">Tetratricopeptide repeat protein</fullName>
    </submittedName>
</protein>
<feature type="transmembrane region" description="Helical" evidence="1">
    <location>
        <begin position="119"/>
        <end position="138"/>
    </location>
</feature>
<dbReference type="Pfam" id="PF14559">
    <property type="entry name" value="TPR_19"/>
    <property type="match status" value="1"/>
</dbReference>
<dbReference type="SUPFAM" id="SSF48452">
    <property type="entry name" value="TPR-like"/>
    <property type="match status" value="1"/>
</dbReference>
<sequence>MNLKEFIKECHQKEVFKNLSIYVVSSWVLIQVFSEVWEPFGLPKISMTYLLLVLIAGFPFYIYLIWRYRLKSSETKLSQREGMKFVKNKSGDEGVESQLKKRKVHLPGIHFYSPFQKMYFTFLFAILLVSVFAVALIVRANFINEPEPGAFAFAKDDSNDKIAVLSFENNTTDEELDVVGKMAVDWIIHGITQNDIGQVISPKVVEQYSTVLKASLLPEEDNGILTEYLKPGKIISGNYYLNKGELLIQCVIMDGNMNETLETIEPVTCESDSPLVCIEMLKQRLLSALLEEDERYTVYEEKPPNYEAYKMMLGMDKYESHTPEYLNLLNEAIALDSTYFEPKLHRMAYYYNLEDFAMADSMVRELASADLKSSRQQNLVKLWTALINGDNKKAFTYLKKEYNTEPDDLNNNSSTMVLALQFVNRPEAVDSVYNNQPIMAYIDSLSCQTCEYRHFSKGMADIALGEPKKAISMFSDYGKVKGFYWIKDVLLYANIRVADSLEVDNILNTIKLTGDFPTWQDKCLLVAEQYLLLGNPSRADFYFKQLLESLEAPSAEATQREKELKAFTHFYMEDFAAAAVIFEDLLKEDPEDIDYHSFLAMSLFKIGQIEKAEKLLEEIENYRADYQYGKIDYAKARFYAVKGDTDLLIQNLIRAVAAGKRYNPGTFHDDVLMKPYTELESFKNVLNFWH</sequence>
<evidence type="ECO:0000313" key="3">
    <source>
        <dbReference type="Proteomes" id="UP000290889"/>
    </source>
</evidence>
<dbReference type="Proteomes" id="UP000290889">
    <property type="component" value="Chromosome"/>
</dbReference>
<dbReference type="AlphaFoldDB" id="A0A411E806"/>
<proteinExistence type="predicted"/>
<dbReference type="Gene3D" id="1.25.40.10">
    <property type="entry name" value="Tetratricopeptide repeat domain"/>
    <property type="match status" value="1"/>
</dbReference>
<dbReference type="EMBL" id="CP035544">
    <property type="protein sequence ID" value="QBA63812.1"/>
    <property type="molecule type" value="Genomic_DNA"/>
</dbReference>
<keyword evidence="1" id="KW-1133">Transmembrane helix</keyword>
<gene>
    <name evidence="2" type="ORF">EQY75_04220</name>
</gene>
<evidence type="ECO:0000256" key="1">
    <source>
        <dbReference type="SAM" id="Phobius"/>
    </source>
</evidence>
<keyword evidence="1" id="KW-0472">Membrane</keyword>
<dbReference type="OrthoDB" id="1404833at2"/>